<dbReference type="GO" id="GO:0015628">
    <property type="term" value="P:protein secretion by the type II secretion system"/>
    <property type="evidence" value="ECO:0007669"/>
    <property type="project" value="InterPro"/>
</dbReference>
<evidence type="ECO:0000256" key="13">
    <source>
        <dbReference type="ARBA" id="ARBA00030750"/>
    </source>
</evidence>
<evidence type="ECO:0000256" key="15">
    <source>
        <dbReference type="SAM" id="Phobius"/>
    </source>
</evidence>
<evidence type="ECO:0000256" key="4">
    <source>
        <dbReference type="ARBA" id="ARBA00022448"/>
    </source>
</evidence>
<keyword evidence="4 14" id="KW-0813">Transport</keyword>
<evidence type="ECO:0000313" key="17">
    <source>
        <dbReference type="EMBL" id="AKT36716.1"/>
    </source>
</evidence>
<feature type="transmembrane region" description="Helical" evidence="15">
    <location>
        <begin position="173"/>
        <end position="196"/>
    </location>
</feature>
<dbReference type="InterPro" id="IPR001992">
    <property type="entry name" value="T2SS_GspF/T4SS_PilC_CS"/>
</dbReference>
<dbReference type="KEGG" id="ccro:CMC5_008370"/>
<comment type="subcellular location">
    <subcellularLocation>
        <location evidence="2">Cell inner membrane</location>
        <topology evidence="2">Multi-pass membrane protein</topology>
    </subcellularLocation>
    <subcellularLocation>
        <location evidence="14">Cell membrane</location>
        <topology evidence="14">Multi-pass membrane protein</topology>
    </subcellularLocation>
</comment>
<dbReference type="Gene3D" id="1.20.81.30">
    <property type="entry name" value="Type II secretion system (T2SS), domain F"/>
    <property type="match status" value="2"/>
</dbReference>
<dbReference type="InterPro" id="IPR042094">
    <property type="entry name" value="T2SS_GspF_sf"/>
</dbReference>
<evidence type="ECO:0000256" key="14">
    <source>
        <dbReference type="RuleBase" id="RU003923"/>
    </source>
</evidence>
<dbReference type="Proteomes" id="UP000067626">
    <property type="component" value="Chromosome"/>
</dbReference>
<sequence length="408" mass="44154">MAVFEYRGILASTGKPVKGVRDAENAKTLRVVLRKDGIMLTSASEAHDKASKSGGSINLKAFFGRPSTGDVALMTRQLATLLKAGVPLLESLNALIDQVEKETLKRVLTQVREQVREGQSFAKSLEAHPKIFPGLYTNMVRAGEASGTLEAVLERLTQFMESQAKLKGKVTGALVYPIFLTLIGAGLITGLMVGVVPNITSIFASMDQALPWYTALLIFVSDLLAGYWWVFVLITVVGVTLFRKWVRTPEGRLKWDAIVLKLPLFGRVLQKVSIARFSRTLATLLSSGVELLTAMNIVRSVLGNADLEKVVGDAISSIREGQSIADPLKRSGRFPPLVTHMIAIGERTGQLEEMLKSVADAYDTEVESQIQALTSILEPLIIVVMGGAVGFIAVSILLPLTQMSSFAG</sequence>
<keyword evidence="11 15" id="KW-1133">Transmembrane helix</keyword>
<accession>A0A0K1E761</accession>
<keyword evidence="12 15" id="KW-0472">Membrane</keyword>
<dbReference type="EMBL" id="CP012159">
    <property type="protein sequence ID" value="AKT36716.1"/>
    <property type="molecule type" value="Genomic_DNA"/>
</dbReference>
<comment type="similarity">
    <text evidence="3 14">Belongs to the GSP F family.</text>
</comment>
<feature type="transmembrane region" description="Helical" evidence="15">
    <location>
        <begin position="216"/>
        <end position="242"/>
    </location>
</feature>
<evidence type="ECO:0000256" key="9">
    <source>
        <dbReference type="ARBA" id="ARBA00022837"/>
    </source>
</evidence>
<dbReference type="InterPro" id="IPR003004">
    <property type="entry name" value="GspF/PilC"/>
</dbReference>
<dbReference type="STRING" id="52.CMC5_008370"/>
<comment type="function">
    <text evidence="1">Component of the type II secretion system inner membrane complex required for the energy-dependent secretion of extracellular factors such as proteases and toxins from the periplasm.</text>
</comment>
<feature type="domain" description="Type II secretion system protein GspF" evidence="16">
    <location>
        <begin position="277"/>
        <end position="399"/>
    </location>
</feature>
<reference evidence="17 18" key="1">
    <citation type="submission" date="2015-07" db="EMBL/GenBank/DDBJ databases">
        <title>Genome analysis of myxobacterium Chondromyces crocatus Cm c5 reveals a high potential for natural compound synthesis and the genetic basis for the loss of fruiting body formation.</title>
        <authorList>
            <person name="Zaburannyi N."/>
            <person name="Bunk B."/>
            <person name="Maier J."/>
            <person name="Overmann J."/>
            <person name="Mueller R."/>
        </authorList>
    </citation>
    <scope>NUCLEOTIDE SEQUENCE [LARGE SCALE GENOMIC DNA]</scope>
    <source>
        <strain evidence="17 18">Cm c5</strain>
    </source>
</reference>
<dbReference type="Pfam" id="PF00482">
    <property type="entry name" value="T2SSF"/>
    <property type="match status" value="2"/>
</dbReference>
<keyword evidence="7 14" id="KW-0812">Transmembrane</keyword>
<keyword evidence="8" id="KW-0479">Metal-binding</keyword>
<evidence type="ECO:0000256" key="3">
    <source>
        <dbReference type="ARBA" id="ARBA00005745"/>
    </source>
</evidence>
<dbReference type="InterPro" id="IPR018076">
    <property type="entry name" value="T2SS_GspF_dom"/>
</dbReference>
<evidence type="ECO:0000256" key="5">
    <source>
        <dbReference type="ARBA" id="ARBA00022475"/>
    </source>
</evidence>
<proteinExistence type="inferred from homology"/>
<dbReference type="InterPro" id="IPR011850">
    <property type="entry name" value="T2SS_GspF"/>
</dbReference>
<evidence type="ECO:0000259" key="16">
    <source>
        <dbReference type="Pfam" id="PF00482"/>
    </source>
</evidence>
<dbReference type="PANTHER" id="PTHR30012">
    <property type="entry name" value="GENERAL SECRETION PATHWAY PROTEIN"/>
    <property type="match status" value="1"/>
</dbReference>
<dbReference type="GO" id="GO:0005886">
    <property type="term" value="C:plasma membrane"/>
    <property type="evidence" value="ECO:0007669"/>
    <property type="project" value="UniProtKB-SubCell"/>
</dbReference>
<evidence type="ECO:0000256" key="12">
    <source>
        <dbReference type="ARBA" id="ARBA00023136"/>
    </source>
</evidence>
<keyword evidence="9" id="KW-0106">Calcium</keyword>
<keyword evidence="5" id="KW-1003">Cell membrane</keyword>
<evidence type="ECO:0000256" key="6">
    <source>
        <dbReference type="ARBA" id="ARBA00022519"/>
    </source>
</evidence>
<dbReference type="OrthoDB" id="9805682at2"/>
<keyword evidence="18" id="KW-1185">Reference proteome</keyword>
<dbReference type="GO" id="GO:0046872">
    <property type="term" value="F:metal ion binding"/>
    <property type="evidence" value="ECO:0007669"/>
    <property type="project" value="UniProtKB-KW"/>
</dbReference>
<gene>
    <name evidence="17" type="primary">gspF</name>
    <name evidence="17" type="ORF">CMC5_008370</name>
</gene>
<name>A0A0K1E761_CHOCO</name>
<dbReference type="NCBIfam" id="TIGR02120">
    <property type="entry name" value="GspF"/>
    <property type="match status" value="1"/>
</dbReference>
<feature type="transmembrane region" description="Helical" evidence="15">
    <location>
        <begin position="380"/>
        <end position="400"/>
    </location>
</feature>
<evidence type="ECO:0000256" key="8">
    <source>
        <dbReference type="ARBA" id="ARBA00022723"/>
    </source>
</evidence>
<feature type="domain" description="Type II secretion system protein GspF" evidence="16">
    <location>
        <begin position="75"/>
        <end position="197"/>
    </location>
</feature>
<evidence type="ECO:0000256" key="2">
    <source>
        <dbReference type="ARBA" id="ARBA00004429"/>
    </source>
</evidence>
<evidence type="ECO:0000313" key="18">
    <source>
        <dbReference type="Proteomes" id="UP000067626"/>
    </source>
</evidence>
<keyword evidence="6" id="KW-0997">Cell inner membrane</keyword>
<dbReference type="PRINTS" id="PR00812">
    <property type="entry name" value="BCTERIALGSPF"/>
</dbReference>
<dbReference type="PROSITE" id="PS00874">
    <property type="entry name" value="T2SP_F"/>
    <property type="match status" value="1"/>
</dbReference>
<dbReference type="FunFam" id="1.20.81.30:FF:000001">
    <property type="entry name" value="Type II secretion system protein F"/>
    <property type="match status" value="2"/>
</dbReference>
<organism evidence="17 18">
    <name type="scientific">Chondromyces crocatus</name>
    <dbReference type="NCBI Taxonomy" id="52"/>
    <lineage>
        <taxon>Bacteria</taxon>
        <taxon>Pseudomonadati</taxon>
        <taxon>Myxococcota</taxon>
        <taxon>Polyangia</taxon>
        <taxon>Polyangiales</taxon>
        <taxon>Polyangiaceae</taxon>
        <taxon>Chondromyces</taxon>
    </lineage>
</organism>
<keyword evidence="10" id="KW-0653">Protein transport</keyword>
<evidence type="ECO:0000256" key="10">
    <source>
        <dbReference type="ARBA" id="ARBA00022927"/>
    </source>
</evidence>
<protein>
    <recommendedName>
        <fullName evidence="13">General secretion pathway protein F</fullName>
    </recommendedName>
</protein>
<evidence type="ECO:0000256" key="1">
    <source>
        <dbReference type="ARBA" id="ARBA00002684"/>
    </source>
</evidence>
<dbReference type="PANTHER" id="PTHR30012:SF0">
    <property type="entry name" value="TYPE II SECRETION SYSTEM PROTEIN F-RELATED"/>
    <property type="match status" value="1"/>
</dbReference>
<evidence type="ECO:0000256" key="11">
    <source>
        <dbReference type="ARBA" id="ARBA00022989"/>
    </source>
</evidence>
<dbReference type="GO" id="GO:0015627">
    <property type="term" value="C:type II protein secretion system complex"/>
    <property type="evidence" value="ECO:0007669"/>
    <property type="project" value="InterPro"/>
</dbReference>
<dbReference type="AlphaFoldDB" id="A0A0K1E761"/>
<evidence type="ECO:0000256" key="7">
    <source>
        <dbReference type="ARBA" id="ARBA00022692"/>
    </source>
</evidence>
<dbReference type="RefSeq" id="WP_050429187.1">
    <property type="nucleotide sequence ID" value="NZ_CP012159.1"/>
</dbReference>